<dbReference type="PANTHER" id="PTHR46891">
    <property type="entry name" value="SERPENTINE RECEPTOR, CLASS H-RELATED"/>
    <property type="match status" value="1"/>
</dbReference>
<organism evidence="2 3">
    <name type="scientific">Caenorhabditis elegans</name>
    <dbReference type="NCBI Taxonomy" id="6239"/>
    <lineage>
        <taxon>Eukaryota</taxon>
        <taxon>Metazoa</taxon>
        <taxon>Ecdysozoa</taxon>
        <taxon>Nematoda</taxon>
        <taxon>Chromadorea</taxon>
        <taxon>Rhabditida</taxon>
        <taxon>Rhabditina</taxon>
        <taxon>Rhabditomorpha</taxon>
        <taxon>Rhabditoidea</taxon>
        <taxon>Rhabditidae</taxon>
        <taxon>Peloderinae</taxon>
        <taxon>Caenorhabditis</taxon>
    </lineage>
</organism>
<evidence type="ECO:0000256" key="1">
    <source>
        <dbReference type="SAM" id="Phobius"/>
    </source>
</evidence>
<evidence type="ECO:0000313" key="3">
    <source>
        <dbReference type="Proteomes" id="UP000001940"/>
    </source>
</evidence>
<evidence type="ECO:0000313" key="2">
    <source>
        <dbReference type="EMBL" id="CAP59523.1"/>
    </source>
</evidence>
<gene>
    <name evidence="2" type="ORF">CELE_F07B10.7</name>
    <name evidence="2 4" type="ORF">F07B10.7</name>
</gene>
<dbReference type="AGR" id="WB:WBGene00077514"/>
<dbReference type="RefSeq" id="NP_001256312.1">
    <property type="nucleotide sequence ID" value="NM_001269383.1"/>
</dbReference>
<keyword evidence="1" id="KW-0812">Transmembrane</keyword>
<keyword evidence="1" id="KW-1133">Transmembrane helix</keyword>
<keyword evidence="1" id="KW-0472">Membrane</keyword>
<accession>A9UJN6</accession>
<dbReference type="PhylomeDB" id="A9UJN6"/>
<reference evidence="2 3" key="1">
    <citation type="journal article" date="1998" name="Science">
        <title>Genome sequence of the nematode C. elegans: a platform for investigating biology.</title>
        <authorList>
            <consortium name="The C. elegans sequencing consortium"/>
            <person name="Sulson J.E."/>
            <person name="Waterston R."/>
        </authorList>
    </citation>
    <scope>NUCLEOTIDE SEQUENCE [LARGE SCALE GENOMIC DNA]</scope>
    <source>
        <strain evidence="2 3">Bristol N2</strain>
    </source>
</reference>
<dbReference type="InterPro" id="IPR019422">
    <property type="entry name" value="7TM_GPCR_serpentine_rcpt_Srh"/>
</dbReference>
<dbReference type="PaxDb" id="6239-F07B10.7a"/>
<feature type="transmembrane region" description="Helical" evidence="1">
    <location>
        <begin position="206"/>
        <end position="235"/>
    </location>
</feature>
<proteinExistence type="predicted"/>
<dbReference type="PANTHER" id="PTHR46891:SF12">
    <property type="entry name" value="SERPENTINE RECEPTOR, CLASS H"/>
    <property type="match status" value="1"/>
</dbReference>
<dbReference type="InParanoid" id="A9UJN6"/>
<dbReference type="Pfam" id="PF10318">
    <property type="entry name" value="7TM_GPCR_Srh"/>
    <property type="match status" value="1"/>
</dbReference>
<dbReference type="ExpressionAtlas" id="A9UJN6">
    <property type="expression patterns" value="baseline"/>
</dbReference>
<protein>
    <submittedName>
        <fullName evidence="2">Serpentine Receptor, class H</fullName>
    </submittedName>
</protein>
<dbReference type="UCSC" id="F07B10.7">
    <property type="organism name" value="c. elegans"/>
</dbReference>
<feature type="transmembrane region" description="Helical" evidence="1">
    <location>
        <begin position="255"/>
        <end position="280"/>
    </location>
</feature>
<evidence type="ECO:0000313" key="4">
    <source>
        <dbReference type="WormBase" id="F07B10.7a"/>
    </source>
</evidence>
<feature type="transmembrane region" description="Helical" evidence="1">
    <location>
        <begin position="148"/>
        <end position="167"/>
    </location>
</feature>
<dbReference type="Proteomes" id="UP000001940">
    <property type="component" value="Chromosome V"/>
</dbReference>
<dbReference type="WormBase" id="F07B10.7a">
    <property type="protein sequence ID" value="CE41992"/>
    <property type="gene ID" value="WBGene00077514"/>
</dbReference>
<dbReference type="eggNOG" id="ENOG502TH01">
    <property type="taxonomic scope" value="Eukaryota"/>
</dbReference>
<keyword evidence="3" id="KW-1185">Reference proteome</keyword>
<dbReference type="HOGENOM" id="CLU_070164_0_0_1"/>
<dbReference type="GeneID" id="6418715"/>
<name>A9UJN6_CAEEL</name>
<feature type="transmembrane region" description="Helical" evidence="1">
    <location>
        <begin position="292"/>
        <end position="313"/>
    </location>
</feature>
<sequence>MENPNNIISCDFNQYPAWKNFLVLWAPVYGLPVYVAAVYLLRVHSENQSHYVLASQSIAVLLNYIELADMSSFFFPQYVIPVLGVQVDGILRDVYPRAAVYLIIGMTTHHVINSTTLFTAHCRLMLLSKSLTIQNDSIVRFVKLSNKFAYVGYILLVAAVFGMLIGFKLDTEENQKDWKREYYEEYKAEFVWCPKWYALKSTSWEFIVMMIASMTATVFFACIFVVCSLATIIVVQSARDTMSYKTVKYHIQVTVLFLCSCVIQALFVVLPVTHIVLCVYFDSFKIYTKDYIYYSLLTQAHQGTAFTLFYVLSHSKIRKVFRRWLRPPRINSDRVFQLSNTK</sequence>
<dbReference type="AlphaFoldDB" id="A9UJN6"/>
<keyword evidence="2" id="KW-0675">Receptor</keyword>
<dbReference type="EMBL" id="BX284605">
    <property type="protein sequence ID" value="CAP59523.1"/>
    <property type="molecule type" value="Genomic_DNA"/>
</dbReference>
<feature type="transmembrane region" description="Helical" evidence="1">
    <location>
        <begin position="22"/>
        <end position="41"/>
    </location>
</feature>
<dbReference type="CTD" id="6418715"/>